<sequence>MLIRFAFKEFISDKELEGLREVTLSGYKMLFNDFLSWTEEEGITHVKEITPRILKSYLSHCKNARGNNPTSLNTKKKLFNTFFNFLVTEELLESNPTKQIKKVKEDIRIKSFTDEEIKQILSHLRRNKRRENDLHSIRNYVIFIVLLGTGLRVGELASLKWHDINFHNGSLKVFGKGREEQLVPMTEKVAHEFAYWKSYCENKFGTLSSHVFINQKNKPLTVNAVKCFFRRLSSVMEFEEARVSAHTLRHTFARKFIENGGDVSVLSKILRHSSISTTERYLNFFSNKLSEDNERFNPLNDLRI</sequence>
<dbReference type="InterPro" id="IPR013762">
    <property type="entry name" value="Integrase-like_cat_sf"/>
</dbReference>
<dbReference type="Gene3D" id="1.10.150.130">
    <property type="match status" value="1"/>
</dbReference>
<keyword evidence="2 4" id="KW-0238">DNA-binding</keyword>
<protein>
    <submittedName>
        <fullName evidence="7">Tyrosine-type recombinase/integrase</fullName>
    </submittedName>
</protein>
<reference evidence="7 8" key="1">
    <citation type="submission" date="2023-03" db="EMBL/GenBank/DDBJ databases">
        <title>Bacillus Genome Sequencing.</title>
        <authorList>
            <person name="Dunlap C."/>
        </authorList>
    </citation>
    <scope>NUCLEOTIDE SEQUENCE [LARGE SCALE GENOMIC DNA]</scope>
    <source>
        <strain evidence="7 8">B-41290</strain>
    </source>
</reference>
<evidence type="ECO:0000256" key="3">
    <source>
        <dbReference type="ARBA" id="ARBA00023172"/>
    </source>
</evidence>
<dbReference type="PROSITE" id="PS51898">
    <property type="entry name" value="TYR_RECOMBINASE"/>
    <property type="match status" value="1"/>
</dbReference>
<proteinExistence type="inferred from homology"/>
<dbReference type="PANTHER" id="PTHR30349:SF41">
    <property type="entry name" value="INTEGRASE_RECOMBINASE PROTEIN MJ0367-RELATED"/>
    <property type="match status" value="1"/>
</dbReference>
<keyword evidence="3" id="KW-0233">DNA recombination</keyword>
<dbReference type="InterPro" id="IPR025269">
    <property type="entry name" value="SAM-like_dom"/>
</dbReference>
<dbReference type="GO" id="GO:0003677">
    <property type="term" value="F:DNA binding"/>
    <property type="evidence" value="ECO:0007669"/>
    <property type="project" value="UniProtKB-UniRule"/>
</dbReference>
<dbReference type="PROSITE" id="PS51900">
    <property type="entry name" value="CB"/>
    <property type="match status" value="1"/>
</dbReference>
<evidence type="ECO:0000259" key="5">
    <source>
        <dbReference type="PROSITE" id="PS51898"/>
    </source>
</evidence>
<evidence type="ECO:0000256" key="2">
    <source>
        <dbReference type="ARBA" id="ARBA00023125"/>
    </source>
</evidence>
<accession>A0AAW9NAD3</accession>
<evidence type="ECO:0000259" key="6">
    <source>
        <dbReference type="PROSITE" id="PS51900"/>
    </source>
</evidence>
<dbReference type="GO" id="GO:0006310">
    <property type="term" value="P:DNA recombination"/>
    <property type="evidence" value="ECO:0007669"/>
    <property type="project" value="UniProtKB-KW"/>
</dbReference>
<dbReference type="PANTHER" id="PTHR30349">
    <property type="entry name" value="PHAGE INTEGRASE-RELATED"/>
    <property type="match status" value="1"/>
</dbReference>
<gene>
    <name evidence="7" type="ORF">P4706_12535</name>
</gene>
<feature type="domain" description="Core-binding (CB)" evidence="6">
    <location>
        <begin position="1"/>
        <end position="87"/>
    </location>
</feature>
<dbReference type="InterPro" id="IPR002104">
    <property type="entry name" value="Integrase_catalytic"/>
</dbReference>
<keyword evidence="8" id="KW-1185">Reference proteome</keyword>
<dbReference type="InterPro" id="IPR010998">
    <property type="entry name" value="Integrase_recombinase_N"/>
</dbReference>
<dbReference type="Pfam" id="PF00589">
    <property type="entry name" value="Phage_integrase"/>
    <property type="match status" value="1"/>
</dbReference>
<dbReference type="EMBL" id="JARNBH010000012">
    <property type="protein sequence ID" value="MEC0273876.1"/>
    <property type="molecule type" value="Genomic_DNA"/>
</dbReference>
<evidence type="ECO:0000256" key="1">
    <source>
        <dbReference type="ARBA" id="ARBA00008857"/>
    </source>
</evidence>
<evidence type="ECO:0000313" key="7">
    <source>
        <dbReference type="EMBL" id="MEC0273876.1"/>
    </source>
</evidence>
<comment type="similarity">
    <text evidence="1">Belongs to the 'phage' integrase family.</text>
</comment>
<evidence type="ECO:0000313" key="8">
    <source>
        <dbReference type="Proteomes" id="UP001307168"/>
    </source>
</evidence>
<organism evidence="7 8">
    <name type="scientific">Peribacillus castrilensis</name>
    <dbReference type="NCBI Taxonomy" id="2897690"/>
    <lineage>
        <taxon>Bacteria</taxon>
        <taxon>Bacillati</taxon>
        <taxon>Bacillota</taxon>
        <taxon>Bacilli</taxon>
        <taxon>Bacillales</taxon>
        <taxon>Bacillaceae</taxon>
        <taxon>Peribacillus</taxon>
    </lineage>
</organism>
<dbReference type="Pfam" id="PF13102">
    <property type="entry name" value="Phage_int_SAM_5"/>
    <property type="match status" value="1"/>
</dbReference>
<dbReference type="Proteomes" id="UP001307168">
    <property type="component" value="Unassembled WGS sequence"/>
</dbReference>
<dbReference type="AlphaFoldDB" id="A0AAW9NAD3"/>
<dbReference type="Gene3D" id="1.10.443.10">
    <property type="entry name" value="Intergrase catalytic core"/>
    <property type="match status" value="1"/>
</dbReference>
<dbReference type="GO" id="GO:0015074">
    <property type="term" value="P:DNA integration"/>
    <property type="evidence" value="ECO:0007669"/>
    <property type="project" value="InterPro"/>
</dbReference>
<name>A0AAW9NAD3_9BACI</name>
<dbReference type="InterPro" id="IPR050090">
    <property type="entry name" value="Tyrosine_recombinase_XerCD"/>
</dbReference>
<comment type="caution">
    <text evidence="7">The sequence shown here is derived from an EMBL/GenBank/DDBJ whole genome shotgun (WGS) entry which is preliminary data.</text>
</comment>
<dbReference type="RefSeq" id="WP_367406951.1">
    <property type="nucleotide sequence ID" value="NZ_JARNBH010000012.1"/>
</dbReference>
<dbReference type="InterPro" id="IPR011010">
    <property type="entry name" value="DNA_brk_join_enz"/>
</dbReference>
<evidence type="ECO:0000256" key="4">
    <source>
        <dbReference type="PROSITE-ProRule" id="PRU01248"/>
    </source>
</evidence>
<dbReference type="InterPro" id="IPR044068">
    <property type="entry name" value="CB"/>
</dbReference>
<dbReference type="SUPFAM" id="SSF56349">
    <property type="entry name" value="DNA breaking-rejoining enzymes"/>
    <property type="match status" value="1"/>
</dbReference>
<feature type="domain" description="Tyr recombinase" evidence="5">
    <location>
        <begin position="107"/>
        <end position="294"/>
    </location>
</feature>